<feature type="chain" id="PRO_5043029415" evidence="2">
    <location>
        <begin position="24"/>
        <end position="280"/>
    </location>
</feature>
<sequence>MSFALTLVAAQSTGLLTLFLVDSEPLSLEASAVAVNTVGSGLNANAVTTLEVACPTAASPANDDCRAAGIYPAQVFHTQGSVWGGTTTEPYDDSTTTWYCALGGSEPTLTAACNKTIVSGIETVSVVAGYDNCYVAAHQRPIVVTAGLEKINPAHFMDLEASEYLSIRSSQLSEDGCPSSKSLIWPGTVSRYSTSSPRTGTSSSSTRTSASPSGTPSSSSTITAGPGSGVSGTKPTQTQTETTLAASTSSPNSAGSTVQLPSLALLVGAGMAAAAGFMIV</sequence>
<keyword evidence="4" id="KW-1185">Reference proteome</keyword>
<feature type="region of interest" description="Disordered" evidence="1">
    <location>
        <begin position="188"/>
        <end position="256"/>
    </location>
</feature>
<evidence type="ECO:0000256" key="2">
    <source>
        <dbReference type="SAM" id="SignalP"/>
    </source>
</evidence>
<dbReference type="RefSeq" id="XP_062636108.1">
    <property type="nucleotide sequence ID" value="XM_062777556.1"/>
</dbReference>
<comment type="caution">
    <text evidence="3">The sequence shown here is derived from an EMBL/GenBank/DDBJ whole genome shotgun (WGS) entry which is preliminary data.</text>
</comment>
<evidence type="ECO:0000313" key="4">
    <source>
        <dbReference type="Proteomes" id="UP001302676"/>
    </source>
</evidence>
<keyword evidence="2" id="KW-0732">Signal</keyword>
<dbReference type="AlphaFoldDB" id="A0AAN6V0T3"/>
<accession>A0AAN6V0T3</accession>
<dbReference type="Proteomes" id="UP001302676">
    <property type="component" value="Unassembled WGS sequence"/>
</dbReference>
<dbReference type="EMBL" id="MU853594">
    <property type="protein sequence ID" value="KAK4142737.1"/>
    <property type="molecule type" value="Genomic_DNA"/>
</dbReference>
<feature type="signal peptide" evidence="2">
    <location>
        <begin position="1"/>
        <end position="23"/>
    </location>
</feature>
<feature type="compositionally biased region" description="Low complexity" evidence="1">
    <location>
        <begin position="193"/>
        <end position="251"/>
    </location>
</feature>
<proteinExistence type="predicted"/>
<reference evidence="3" key="2">
    <citation type="submission" date="2023-05" db="EMBL/GenBank/DDBJ databases">
        <authorList>
            <consortium name="Lawrence Berkeley National Laboratory"/>
            <person name="Steindorff A."/>
            <person name="Hensen N."/>
            <person name="Bonometti L."/>
            <person name="Westerberg I."/>
            <person name="Brannstrom I.O."/>
            <person name="Guillou S."/>
            <person name="Cros-Aarteil S."/>
            <person name="Calhoun S."/>
            <person name="Haridas S."/>
            <person name="Kuo A."/>
            <person name="Mondo S."/>
            <person name="Pangilinan J."/>
            <person name="Riley R."/>
            <person name="Labutti K."/>
            <person name="Andreopoulos B."/>
            <person name="Lipzen A."/>
            <person name="Chen C."/>
            <person name="Yanf M."/>
            <person name="Daum C."/>
            <person name="Ng V."/>
            <person name="Clum A."/>
            <person name="Ohm R."/>
            <person name="Martin F."/>
            <person name="Silar P."/>
            <person name="Natvig D."/>
            <person name="Lalanne C."/>
            <person name="Gautier V."/>
            <person name="Ament-Velasquez S.L."/>
            <person name="Kruys A."/>
            <person name="Hutchinson M.I."/>
            <person name="Powell A.J."/>
            <person name="Barry K."/>
            <person name="Miller A.N."/>
            <person name="Grigoriev I.V."/>
            <person name="Debuchy R."/>
            <person name="Gladieux P."/>
            <person name="Thoren M.H."/>
            <person name="Johannesson H."/>
        </authorList>
    </citation>
    <scope>NUCLEOTIDE SEQUENCE</scope>
    <source>
        <strain evidence="3">CBS 141.50</strain>
    </source>
</reference>
<evidence type="ECO:0000256" key="1">
    <source>
        <dbReference type="SAM" id="MobiDB-lite"/>
    </source>
</evidence>
<gene>
    <name evidence="3" type="ORF">C8A04DRAFT_13030</name>
</gene>
<reference evidence="3" key="1">
    <citation type="journal article" date="2023" name="Mol. Phylogenet. Evol.">
        <title>Genome-scale phylogeny and comparative genomics of the fungal order Sordariales.</title>
        <authorList>
            <person name="Hensen N."/>
            <person name="Bonometti L."/>
            <person name="Westerberg I."/>
            <person name="Brannstrom I.O."/>
            <person name="Guillou S."/>
            <person name="Cros-Aarteil S."/>
            <person name="Calhoun S."/>
            <person name="Haridas S."/>
            <person name="Kuo A."/>
            <person name="Mondo S."/>
            <person name="Pangilinan J."/>
            <person name="Riley R."/>
            <person name="LaButti K."/>
            <person name="Andreopoulos B."/>
            <person name="Lipzen A."/>
            <person name="Chen C."/>
            <person name="Yan M."/>
            <person name="Daum C."/>
            <person name="Ng V."/>
            <person name="Clum A."/>
            <person name="Steindorff A."/>
            <person name="Ohm R.A."/>
            <person name="Martin F."/>
            <person name="Silar P."/>
            <person name="Natvig D.O."/>
            <person name="Lalanne C."/>
            <person name="Gautier V."/>
            <person name="Ament-Velasquez S.L."/>
            <person name="Kruys A."/>
            <person name="Hutchinson M.I."/>
            <person name="Powell A.J."/>
            <person name="Barry K."/>
            <person name="Miller A.N."/>
            <person name="Grigoriev I.V."/>
            <person name="Debuchy R."/>
            <person name="Gladieux P."/>
            <person name="Hiltunen Thoren M."/>
            <person name="Johannesson H."/>
        </authorList>
    </citation>
    <scope>NUCLEOTIDE SEQUENCE</scope>
    <source>
        <strain evidence="3">CBS 141.50</strain>
    </source>
</reference>
<evidence type="ECO:0000313" key="3">
    <source>
        <dbReference type="EMBL" id="KAK4142737.1"/>
    </source>
</evidence>
<organism evidence="3 4">
    <name type="scientific">Dichotomopilus funicola</name>
    <dbReference type="NCBI Taxonomy" id="1934379"/>
    <lineage>
        <taxon>Eukaryota</taxon>
        <taxon>Fungi</taxon>
        <taxon>Dikarya</taxon>
        <taxon>Ascomycota</taxon>
        <taxon>Pezizomycotina</taxon>
        <taxon>Sordariomycetes</taxon>
        <taxon>Sordariomycetidae</taxon>
        <taxon>Sordariales</taxon>
        <taxon>Chaetomiaceae</taxon>
        <taxon>Dichotomopilus</taxon>
    </lineage>
</organism>
<name>A0AAN6V0T3_9PEZI</name>
<dbReference type="GeneID" id="87814169"/>
<protein>
    <submittedName>
        <fullName evidence="3">Uncharacterized protein</fullName>
    </submittedName>
</protein>